<accession>A0A9D4EAX5</accession>
<dbReference type="Proteomes" id="UP000828390">
    <property type="component" value="Unassembled WGS sequence"/>
</dbReference>
<dbReference type="AlphaFoldDB" id="A0A9D4EAX5"/>
<sequence>MPSGTLRRALRLSMTQIMPCDILPTPNQRNGQKVNFQSWRKMNTKRRSILTGFPTSTTTMWSRVAP</sequence>
<comment type="caution">
    <text evidence="1">The sequence shown here is derived from an EMBL/GenBank/DDBJ whole genome shotgun (WGS) entry which is preliminary data.</text>
</comment>
<protein>
    <submittedName>
        <fullName evidence="1">Uncharacterized protein</fullName>
    </submittedName>
</protein>
<dbReference type="EMBL" id="JAIWYP010000009">
    <property type="protein sequence ID" value="KAH3775870.1"/>
    <property type="molecule type" value="Genomic_DNA"/>
</dbReference>
<organism evidence="1 2">
    <name type="scientific">Dreissena polymorpha</name>
    <name type="common">Zebra mussel</name>
    <name type="synonym">Mytilus polymorpha</name>
    <dbReference type="NCBI Taxonomy" id="45954"/>
    <lineage>
        <taxon>Eukaryota</taxon>
        <taxon>Metazoa</taxon>
        <taxon>Spiralia</taxon>
        <taxon>Lophotrochozoa</taxon>
        <taxon>Mollusca</taxon>
        <taxon>Bivalvia</taxon>
        <taxon>Autobranchia</taxon>
        <taxon>Heteroconchia</taxon>
        <taxon>Euheterodonta</taxon>
        <taxon>Imparidentia</taxon>
        <taxon>Neoheterodontei</taxon>
        <taxon>Myida</taxon>
        <taxon>Dreissenoidea</taxon>
        <taxon>Dreissenidae</taxon>
        <taxon>Dreissena</taxon>
    </lineage>
</organism>
<evidence type="ECO:0000313" key="2">
    <source>
        <dbReference type="Proteomes" id="UP000828390"/>
    </source>
</evidence>
<gene>
    <name evidence="1" type="ORF">DPMN_177280</name>
</gene>
<reference evidence="1" key="2">
    <citation type="submission" date="2020-11" db="EMBL/GenBank/DDBJ databases">
        <authorList>
            <person name="McCartney M.A."/>
            <person name="Auch B."/>
            <person name="Kono T."/>
            <person name="Mallez S."/>
            <person name="Becker A."/>
            <person name="Gohl D.M."/>
            <person name="Silverstein K.A.T."/>
            <person name="Koren S."/>
            <person name="Bechman K.B."/>
            <person name="Herman A."/>
            <person name="Abrahante J.E."/>
            <person name="Garbe J."/>
        </authorList>
    </citation>
    <scope>NUCLEOTIDE SEQUENCE</scope>
    <source>
        <strain evidence="1">Duluth1</strain>
        <tissue evidence="1">Whole animal</tissue>
    </source>
</reference>
<evidence type="ECO:0000313" key="1">
    <source>
        <dbReference type="EMBL" id="KAH3775870.1"/>
    </source>
</evidence>
<reference evidence="1" key="1">
    <citation type="journal article" date="2019" name="bioRxiv">
        <title>The Genome of the Zebra Mussel, Dreissena polymorpha: A Resource for Invasive Species Research.</title>
        <authorList>
            <person name="McCartney M.A."/>
            <person name="Auch B."/>
            <person name="Kono T."/>
            <person name="Mallez S."/>
            <person name="Zhang Y."/>
            <person name="Obille A."/>
            <person name="Becker A."/>
            <person name="Abrahante J.E."/>
            <person name="Garbe J."/>
            <person name="Badalamenti J.P."/>
            <person name="Herman A."/>
            <person name="Mangelson H."/>
            <person name="Liachko I."/>
            <person name="Sullivan S."/>
            <person name="Sone E.D."/>
            <person name="Koren S."/>
            <person name="Silverstein K.A.T."/>
            <person name="Beckman K.B."/>
            <person name="Gohl D.M."/>
        </authorList>
    </citation>
    <scope>NUCLEOTIDE SEQUENCE</scope>
    <source>
        <strain evidence="1">Duluth1</strain>
        <tissue evidence="1">Whole animal</tissue>
    </source>
</reference>
<name>A0A9D4EAX5_DREPO</name>
<keyword evidence="2" id="KW-1185">Reference proteome</keyword>
<proteinExistence type="predicted"/>